<dbReference type="CDD" id="cd02503">
    <property type="entry name" value="MobA"/>
    <property type="match status" value="1"/>
</dbReference>
<sequence length="204" mass="23340">MILHNIVGVLLAGGESRRFGQPKAFAKFKELTFWEHSYDAMKNITDRQLIISHPALVERFRDDSLCQVFTDNEEVKGKGPLAGIYTAMEIENAEWFVVLSCDIPYINEKTIQTLLDLRHQNVKAVIPNIKGKLHPLIGVYHKSILSIISKQLENHEHKMISLLEKIAVLYVSENDIDVDLKSFSNINSQKDYLQLGIDENKTDY</sequence>
<comment type="caution">
    <text evidence="8">Lacks conserved residue(s) required for the propagation of feature annotation.</text>
</comment>
<name>A0A4S4BYT5_9BACI</name>
<evidence type="ECO:0000259" key="9">
    <source>
        <dbReference type="Pfam" id="PF12804"/>
    </source>
</evidence>
<dbReference type="PANTHER" id="PTHR19136">
    <property type="entry name" value="MOLYBDENUM COFACTOR GUANYLYLTRANSFERASE"/>
    <property type="match status" value="1"/>
</dbReference>
<dbReference type="InterPro" id="IPR025877">
    <property type="entry name" value="MobA-like_NTP_Trfase"/>
</dbReference>
<feature type="binding site" evidence="8">
    <location>
        <position position="102"/>
    </location>
    <ligand>
        <name>Mg(2+)</name>
        <dbReference type="ChEBI" id="CHEBI:18420"/>
    </ligand>
</feature>
<evidence type="ECO:0000256" key="6">
    <source>
        <dbReference type="ARBA" id="ARBA00023134"/>
    </source>
</evidence>
<feature type="domain" description="MobA-like NTP transferase" evidence="9">
    <location>
        <begin position="8"/>
        <end position="157"/>
    </location>
</feature>
<comment type="catalytic activity">
    <reaction evidence="8">
        <text>Mo-molybdopterin + GTP + H(+) = Mo-molybdopterin guanine dinucleotide + diphosphate</text>
        <dbReference type="Rhea" id="RHEA:34243"/>
        <dbReference type="ChEBI" id="CHEBI:15378"/>
        <dbReference type="ChEBI" id="CHEBI:33019"/>
        <dbReference type="ChEBI" id="CHEBI:37565"/>
        <dbReference type="ChEBI" id="CHEBI:71302"/>
        <dbReference type="ChEBI" id="CHEBI:71310"/>
        <dbReference type="EC" id="2.7.7.77"/>
    </reaction>
</comment>
<dbReference type="OrthoDB" id="9788394at2"/>
<dbReference type="Proteomes" id="UP000310334">
    <property type="component" value="Unassembled WGS sequence"/>
</dbReference>
<comment type="similarity">
    <text evidence="8">Belongs to the MobA family.</text>
</comment>
<proteinExistence type="inferred from homology"/>
<keyword evidence="5 8" id="KW-0460">Magnesium</keyword>
<comment type="domain">
    <text evidence="8">The N-terminal domain determines nucleotide recognition and specific binding, while the C-terminal domain determines the specific binding to the target protein.</text>
</comment>
<evidence type="ECO:0000313" key="10">
    <source>
        <dbReference type="EMBL" id="THF80410.1"/>
    </source>
</evidence>
<keyword evidence="1 8" id="KW-0963">Cytoplasm</keyword>
<dbReference type="GO" id="GO:0046872">
    <property type="term" value="F:metal ion binding"/>
    <property type="evidence" value="ECO:0007669"/>
    <property type="project" value="UniProtKB-KW"/>
</dbReference>
<dbReference type="HAMAP" id="MF_00316">
    <property type="entry name" value="MobA"/>
    <property type="match status" value="1"/>
</dbReference>
<dbReference type="AlphaFoldDB" id="A0A4S4BYT5"/>
<keyword evidence="7 8" id="KW-0501">Molybdenum cofactor biosynthesis</keyword>
<reference evidence="10 11" key="1">
    <citation type="submission" date="2019-04" db="EMBL/GenBank/DDBJ databases">
        <title>Bacillus sediminilitoris sp. nov., isolated from a tidal flat sediment on the East China Sea.</title>
        <authorList>
            <person name="Wei Y."/>
            <person name="Mao H."/>
            <person name="Fang J."/>
        </authorList>
    </citation>
    <scope>NUCLEOTIDE SEQUENCE [LARGE SCALE GENOMIC DNA]</scope>
    <source>
        <strain evidence="10 11">DSL-17</strain>
    </source>
</reference>
<keyword evidence="10" id="KW-0548">Nucleotidyltransferase</keyword>
<evidence type="ECO:0000256" key="7">
    <source>
        <dbReference type="ARBA" id="ARBA00023150"/>
    </source>
</evidence>
<dbReference type="GO" id="GO:0005525">
    <property type="term" value="F:GTP binding"/>
    <property type="evidence" value="ECO:0007669"/>
    <property type="project" value="UniProtKB-UniRule"/>
</dbReference>
<feature type="binding site" evidence="8">
    <location>
        <position position="23"/>
    </location>
    <ligand>
        <name>GTP</name>
        <dbReference type="ChEBI" id="CHEBI:37565"/>
    </ligand>
</feature>
<dbReference type="GO" id="GO:0061603">
    <property type="term" value="F:molybdenum cofactor guanylyltransferase activity"/>
    <property type="evidence" value="ECO:0007669"/>
    <property type="project" value="UniProtKB-EC"/>
</dbReference>
<keyword evidence="6 8" id="KW-0342">GTP-binding</keyword>
<evidence type="ECO:0000256" key="8">
    <source>
        <dbReference type="HAMAP-Rule" id="MF_00316"/>
    </source>
</evidence>
<feature type="binding site" evidence="8">
    <location>
        <position position="71"/>
    </location>
    <ligand>
        <name>GTP</name>
        <dbReference type="ChEBI" id="CHEBI:37565"/>
    </ligand>
</feature>
<organism evidence="10 11">
    <name type="scientific">Metabacillus sediminilitoris</name>
    <dbReference type="NCBI Taxonomy" id="2567941"/>
    <lineage>
        <taxon>Bacteria</taxon>
        <taxon>Bacillati</taxon>
        <taxon>Bacillota</taxon>
        <taxon>Bacilli</taxon>
        <taxon>Bacillales</taxon>
        <taxon>Bacillaceae</taxon>
        <taxon>Metabacillus</taxon>
    </lineage>
</organism>
<accession>A0A4S4BYT5</accession>
<dbReference type="GO" id="GO:0005737">
    <property type="term" value="C:cytoplasm"/>
    <property type="evidence" value="ECO:0007669"/>
    <property type="project" value="UniProtKB-SubCell"/>
</dbReference>
<dbReference type="InterPro" id="IPR013482">
    <property type="entry name" value="Molybde_CF_guanTrfase"/>
</dbReference>
<comment type="function">
    <text evidence="8">Transfers a GMP moiety from GTP to Mo-molybdopterin (Mo-MPT) cofactor (Moco or molybdenum cofactor) to form Mo-molybdopterin guanine dinucleotide (Mo-MGD) cofactor.</text>
</comment>
<feature type="binding site" evidence="8">
    <location>
        <begin position="11"/>
        <end position="13"/>
    </location>
    <ligand>
        <name>GTP</name>
        <dbReference type="ChEBI" id="CHEBI:37565"/>
    </ligand>
</feature>
<keyword evidence="11" id="KW-1185">Reference proteome</keyword>
<dbReference type="Gene3D" id="3.90.550.10">
    <property type="entry name" value="Spore Coat Polysaccharide Biosynthesis Protein SpsA, Chain A"/>
    <property type="match status" value="1"/>
</dbReference>
<gene>
    <name evidence="8" type="primary">mobA</name>
    <name evidence="10" type="ORF">E6W99_08325</name>
</gene>
<evidence type="ECO:0000256" key="5">
    <source>
        <dbReference type="ARBA" id="ARBA00022842"/>
    </source>
</evidence>
<keyword evidence="4 8" id="KW-0547">Nucleotide-binding</keyword>
<evidence type="ECO:0000256" key="3">
    <source>
        <dbReference type="ARBA" id="ARBA00022723"/>
    </source>
</evidence>
<dbReference type="Pfam" id="PF12804">
    <property type="entry name" value="NTP_transf_3"/>
    <property type="match status" value="1"/>
</dbReference>
<evidence type="ECO:0000256" key="1">
    <source>
        <dbReference type="ARBA" id="ARBA00022490"/>
    </source>
</evidence>
<dbReference type="PANTHER" id="PTHR19136:SF81">
    <property type="entry name" value="MOLYBDENUM COFACTOR GUANYLYLTRANSFERASE"/>
    <property type="match status" value="1"/>
</dbReference>
<comment type="caution">
    <text evidence="10">The sequence shown here is derived from an EMBL/GenBank/DDBJ whole genome shotgun (WGS) entry which is preliminary data.</text>
</comment>
<evidence type="ECO:0000313" key="11">
    <source>
        <dbReference type="Proteomes" id="UP000310334"/>
    </source>
</evidence>
<keyword evidence="2 8" id="KW-0808">Transferase</keyword>
<feature type="binding site" evidence="8">
    <location>
        <position position="102"/>
    </location>
    <ligand>
        <name>GTP</name>
        <dbReference type="ChEBI" id="CHEBI:37565"/>
    </ligand>
</feature>
<dbReference type="EMBL" id="SSNT01000006">
    <property type="protein sequence ID" value="THF80410.1"/>
    <property type="molecule type" value="Genomic_DNA"/>
</dbReference>
<dbReference type="GO" id="GO:0006777">
    <property type="term" value="P:Mo-molybdopterin cofactor biosynthetic process"/>
    <property type="evidence" value="ECO:0007669"/>
    <property type="project" value="UniProtKB-KW"/>
</dbReference>
<comment type="subcellular location">
    <subcellularLocation>
        <location evidence="8">Cytoplasm</location>
    </subcellularLocation>
</comment>
<dbReference type="EC" id="2.7.7.77" evidence="8"/>
<evidence type="ECO:0000256" key="4">
    <source>
        <dbReference type="ARBA" id="ARBA00022741"/>
    </source>
</evidence>
<keyword evidence="3 8" id="KW-0479">Metal-binding</keyword>
<evidence type="ECO:0000256" key="2">
    <source>
        <dbReference type="ARBA" id="ARBA00022679"/>
    </source>
</evidence>
<protein>
    <recommendedName>
        <fullName evidence="8">Probable molybdenum cofactor guanylyltransferase</fullName>
        <shortName evidence="8">MoCo guanylyltransferase</shortName>
        <ecNumber evidence="8">2.7.7.77</ecNumber>
    </recommendedName>
    <alternativeName>
        <fullName evidence="8">GTP:molybdopterin guanylyltransferase</fullName>
    </alternativeName>
    <alternativeName>
        <fullName evidence="8">Mo-MPT guanylyltransferase</fullName>
    </alternativeName>
    <alternativeName>
        <fullName evidence="8">Molybdopterin guanylyltransferase</fullName>
    </alternativeName>
    <alternativeName>
        <fullName evidence="8">Molybdopterin-guanine dinucleotide synthase</fullName>
        <shortName evidence="8">MGD synthase</shortName>
    </alternativeName>
</protein>
<dbReference type="InterPro" id="IPR029044">
    <property type="entry name" value="Nucleotide-diphossugar_trans"/>
</dbReference>
<dbReference type="SUPFAM" id="SSF53448">
    <property type="entry name" value="Nucleotide-diphospho-sugar transferases"/>
    <property type="match status" value="1"/>
</dbReference>
<comment type="cofactor">
    <cofactor evidence="8">
        <name>Mg(2+)</name>
        <dbReference type="ChEBI" id="CHEBI:18420"/>
    </cofactor>
</comment>